<dbReference type="RefSeq" id="WP_367627000.1">
    <property type="nucleotide sequence ID" value="NZ_JBFNQD010000032.1"/>
</dbReference>
<reference evidence="2 3" key="1">
    <citation type="submission" date="2024-07" db="EMBL/GenBank/DDBJ databases">
        <title>Description of Labrys sedimenti sp. nov., isolated from a diclofenac-degrading enrichment culture.</title>
        <authorList>
            <person name="Tancsics A."/>
            <person name="Csepanyi A."/>
        </authorList>
    </citation>
    <scope>NUCLEOTIDE SEQUENCE [LARGE SCALE GENOMIC DNA]</scope>
    <source>
        <strain evidence="2 3">LMG 23578</strain>
    </source>
</reference>
<gene>
    <name evidence="2" type="ORF">ABXS05_34220</name>
</gene>
<keyword evidence="1" id="KW-0472">Membrane</keyword>
<evidence type="ECO:0000256" key="1">
    <source>
        <dbReference type="SAM" id="Phobius"/>
    </source>
</evidence>
<dbReference type="Proteomes" id="UP001555786">
    <property type="component" value="Unassembled WGS sequence"/>
</dbReference>
<evidence type="ECO:0000313" key="3">
    <source>
        <dbReference type="Proteomes" id="UP001555786"/>
    </source>
</evidence>
<name>A0ABV3PYF8_9HYPH</name>
<feature type="transmembrane region" description="Helical" evidence="1">
    <location>
        <begin position="6"/>
        <end position="22"/>
    </location>
</feature>
<dbReference type="EMBL" id="JBFNQD010000032">
    <property type="protein sequence ID" value="MEW9310645.1"/>
    <property type="molecule type" value="Genomic_DNA"/>
</dbReference>
<evidence type="ECO:0000313" key="2">
    <source>
        <dbReference type="EMBL" id="MEW9310645.1"/>
    </source>
</evidence>
<keyword evidence="1" id="KW-1133">Transmembrane helix</keyword>
<proteinExistence type="predicted"/>
<keyword evidence="1" id="KW-0812">Transmembrane</keyword>
<sequence length="75" mass="8634">MQGLEVLVLWGFAALGVYHLIFRLKLALARQKAAANSVRDATNQLRFVMAASFRQKKLMFQREYRVFNLARACCL</sequence>
<protein>
    <submittedName>
        <fullName evidence="2">Uncharacterized protein</fullName>
    </submittedName>
</protein>
<comment type="caution">
    <text evidence="2">The sequence shown here is derived from an EMBL/GenBank/DDBJ whole genome shotgun (WGS) entry which is preliminary data.</text>
</comment>
<organism evidence="2 3">
    <name type="scientific">Labrys neptuniae</name>
    <dbReference type="NCBI Taxonomy" id="376174"/>
    <lineage>
        <taxon>Bacteria</taxon>
        <taxon>Pseudomonadati</taxon>
        <taxon>Pseudomonadota</taxon>
        <taxon>Alphaproteobacteria</taxon>
        <taxon>Hyphomicrobiales</taxon>
        <taxon>Xanthobacteraceae</taxon>
        <taxon>Labrys</taxon>
    </lineage>
</organism>
<keyword evidence="3" id="KW-1185">Reference proteome</keyword>
<accession>A0ABV3PYF8</accession>